<dbReference type="Proteomes" id="UP001177023">
    <property type="component" value="Unassembled WGS sequence"/>
</dbReference>
<organism evidence="2 3">
    <name type="scientific">Mesorhabditis spiculigera</name>
    <dbReference type="NCBI Taxonomy" id="96644"/>
    <lineage>
        <taxon>Eukaryota</taxon>
        <taxon>Metazoa</taxon>
        <taxon>Ecdysozoa</taxon>
        <taxon>Nematoda</taxon>
        <taxon>Chromadorea</taxon>
        <taxon>Rhabditida</taxon>
        <taxon>Rhabditina</taxon>
        <taxon>Rhabditomorpha</taxon>
        <taxon>Rhabditoidea</taxon>
        <taxon>Rhabditidae</taxon>
        <taxon>Mesorhabditinae</taxon>
        <taxon>Mesorhabditis</taxon>
    </lineage>
</organism>
<gene>
    <name evidence="2" type="ORF">MSPICULIGERA_LOCUS6735</name>
</gene>
<evidence type="ECO:0000313" key="3">
    <source>
        <dbReference type="Proteomes" id="UP001177023"/>
    </source>
</evidence>
<keyword evidence="3" id="KW-1185">Reference proteome</keyword>
<feature type="region of interest" description="Disordered" evidence="1">
    <location>
        <begin position="61"/>
        <end position="96"/>
    </location>
</feature>
<sequence>MLVLDDHNRHAGRVFACGQVREQENITALPFLRMTYDADPDSADGLAFLEKMNETIEKLSQEFKGRQGSSSKDLAIRNRRDGPIREAFEATPRRKT</sequence>
<protein>
    <submittedName>
        <fullName evidence="2">Uncharacterized protein</fullName>
    </submittedName>
</protein>
<feature type="compositionally biased region" description="Basic and acidic residues" evidence="1">
    <location>
        <begin position="74"/>
        <end position="96"/>
    </location>
</feature>
<evidence type="ECO:0000256" key="1">
    <source>
        <dbReference type="SAM" id="MobiDB-lite"/>
    </source>
</evidence>
<name>A0AA36FUZ9_9BILA</name>
<accession>A0AA36FUZ9</accession>
<comment type="caution">
    <text evidence="2">The sequence shown here is derived from an EMBL/GenBank/DDBJ whole genome shotgun (WGS) entry which is preliminary data.</text>
</comment>
<dbReference type="EMBL" id="CATQJA010001681">
    <property type="protein sequence ID" value="CAJ0568209.1"/>
    <property type="molecule type" value="Genomic_DNA"/>
</dbReference>
<dbReference type="AlphaFoldDB" id="A0AA36FUZ9"/>
<evidence type="ECO:0000313" key="2">
    <source>
        <dbReference type="EMBL" id="CAJ0568209.1"/>
    </source>
</evidence>
<proteinExistence type="predicted"/>
<feature type="non-terminal residue" evidence="2">
    <location>
        <position position="96"/>
    </location>
</feature>
<reference evidence="2" key="1">
    <citation type="submission" date="2023-06" db="EMBL/GenBank/DDBJ databases">
        <authorList>
            <person name="Delattre M."/>
        </authorList>
    </citation>
    <scope>NUCLEOTIDE SEQUENCE</scope>
    <source>
        <strain evidence="2">AF72</strain>
    </source>
</reference>